<dbReference type="InterPro" id="IPR047871">
    <property type="entry name" value="K_chnl_Slo-like"/>
</dbReference>
<keyword evidence="9 11" id="KW-0472">Membrane</keyword>
<comment type="subcellular location">
    <subcellularLocation>
        <location evidence="1">Membrane</location>
        <topology evidence="1">Multi-pass membrane protein</topology>
    </subcellularLocation>
</comment>
<dbReference type="PANTHER" id="PTHR10027:SF10">
    <property type="entry name" value="SLOWPOKE 2, ISOFORM D"/>
    <property type="match status" value="1"/>
</dbReference>
<evidence type="ECO:0000256" key="7">
    <source>
        <dbReference type="ARBA" id="ARBA00022989"/>
    </source>
</evidence>
<feature type="transmembrane region" description="Helical" evidence="11">
    <location>
        <begin position="25"/>
        <end position="42"/>
    </location>
</feature>
<feature type="transmembrane region" description="Helical" evidence="11">
    <location>
        <begin position="208"/>
        <end position="225"/>
    </location>
</feature>
<name>A0AAN9AF55_HALRR</name>
<keyword evidence="2" id="KW-0813">Transport</keyword>
<evidence type="ECO:0000256" key="9">
    <source>
        <dbReference type="ARBA" id="ARBA00023136"/>
    </source>
</evidence>
<accession>A0AAN9AF55</accession>
<gene>
    <name evidence="13" type="ORF">SK128_020076</name>
</gene>
<evidence type="ECO:0000256" key="2">
    <source>
        <dbReference type="ARBA" id="ARBA00022448"/>
    </source>
</evidence>
<dbReference type="SUPFAM" id="SSF81324">
    <property type="entry name" value="Voltage-gated potassium channels"/>
    <property type="match status" value="1"/>
</dbReference>
<evidence type="ECO:0000256" key="10">
    <source>
        <dbReference type="ARBA" id="ARBA00023303"/>
    </source>
</evidence>
<dbReference type="Pfam" id="PF07885">
    <property type="entry name" value="Ion_trans_2"/>
    <property type="match status" value="1"/>
</dbReference>
<keyword evidence="8" id="KW-0406">Ion transport</keyword>
<proteinExistence type="predicted"/>
<evidence type="ECO:0000256" key="6">
    <source>
        <dbReference type="ARBA" id="ARBA00022958"/>
    </source>
</evidence>
<keyword evidence="10" id="KW-0407">Ion channel</keyword>
<comment type="caution">
    <text evidence="13">The sequence shown here is derived from an EMBL/GenBank/DDBJ whole genome shotgun (WGS) entry which is preliminary data.</text>
</comment>
<evidence type="ECO:0000313" key="14">
    <source>
        <dbReference type="Proteomes" id="UP001381693"/>
    </source>
</evidence>
<evidence type="ECO:0000256" key="11">
    <source>
        <dbReference type="SAM" id="Phobius"/>
    </source>
</evidence>
<keyword evidence="6" id="KW-0630">Potassium</keyword>
<feature type="transmembrane region" description="Helical" evidence="11">
    <location>
        <begin position="102"/>
        <end position="125"/>
    </location>
</feature>
<evidence type="ECO:0000259" key="12">
    <source>
        <dbReference type="Pfam" id="PF07885"/>
    </source>
</evidence>
<keyword evidence="14" id="KW-1185">Reference proteome</keyword>
<keyword evidence="3" id="KW-0633">Potassium transport</keyword>
<organism evidence="13 14">
    <name type="scientific">Halocaridina rubra</name>
    <name type="common">Hawaiian red shrimp</name>
    <dbReference type="NCBI Taxonomy" id="373956"/>
    <lineage>
        <taxon>Eukaryota</taxon>
        <taxon>Metazoa</taxon>
        <taxon>Ecdysozoa</taxon>
        <taxon>Arthropoda</taxon>
        <taxon>Crustacea</taxon>
        <taxon>Multicrustacea</taxon>
        <taxon>Malacostraca</taxon>
        <taxon>Eumalacostraca</taxon>
        <taxon>Eucarida</taxon>
        <taxon>Decapoda</taxon>
        <taxon>Pleocyemata</taxon>
        <taxon>Caridea</taxon>
        <taxon>Atyoidea</taxon>
        <taxon>Atyidae</taxon>
        <taxon>Halocaridina</taxon>
    </lineage>
</organism>
<keyword evidence="5" id="KW-0631">Potassium channel</keyword>
<evidence type="ECO:0000313" key="13">
    <source>
        <dbReference type="EMBL" id="KAK7084730.1"/>
    </source>
</evidence>
<keyword evidence="7 11" id="KW-1133">Transmembrane helix</keyword>
<dbReference type="Gene3D" id="1.10.287.70">
    <property type="match status" value="1"/>
</dbReference>
<dbReference type="InterPro" id="IPR013099">
    <property type="entry name" value="K_chnl_dom"/>
</dbReference>
<reference evidence="13 14" key="1">
    <citation type="submission" date="2023-11" db="EMBL/GenBank/DDBJ databases">
        <title>Halocaridina rubra genome assembly.</title>
        <authorList>
            <person name="Smith C."/>
        </authorList>
    </citation>
    <scope>NUCLEOTIDE SEQUENCE [LARGE SCALE GENOMIC DNA]</scope>
    <source>
        <strain evidence="13">EP-1</strain>
        <tissue evidence="13">Whole</tissue>
    </source>
</reference>
<dbReference type="PANTHER" id="PTHR10027">
    <property type="entry name" value="CALCIUM-ACTIVATED POTASSIUM CHANNEL ALPHA CHAIN"/>
    <property type="match status" value="1"/>
</dbReference>
<dbReference type="EMBL" id="JAXCGZ010001996">
    <property type="protein sequence ID" value="KAK7084730.1"/>
    <property type="molecule type" value="Genomic_DNA"/>
</dbReference>
<evidence type="ECO:0000256" key="1">
    <source>
        <dbReference type="ARBA" id="ARBA00004141"/>
    </source>
</evidence>
<protein>
    <recommendedName>
        <fullName evidence="12">Potassium channel domain-containing protein</fullName>
    </recommendedName>
</protein>
<dbReference type="AlphaFoldDB" id="A0AAN9AF55"/>
<feature type="domain" description="Potassium channel" evidence="12">
    <location>
        <begin position="179"/>
        <end position="229"/>
    </location>
</feature>
<dbReference type="Proteomes" id="UP001381693">
    <property type="component" value="Unassembled WGS sequence"/>
</dbReference>
<dbReference type="GO" id="GO:0016020">
    <property type="term" value="C:membrane"/>
    <property type="evidence" value="ECO:0007669"/>
    <property type="project" value="UniProtKB-SubCell"/>
</dbReference>
<feature type="transmembrane region" description="Helical" evidence="11">
    <location>
        <begin position="63"/>
        <end position="82"/>
    </location>
</feature>
<evidence type="ECO:0000256" key="5">
    <source>
        <dbReference type="ARBA" id="ARBA00022826"/>
    </source>
</evidence>
<evidence type="ECO:0000256" key="3">
    <source>
        <dbReference type="ARBA" id="ARBA00022538"/>
    </source>
</evidence>
<sequence>MVLDEESLEKNGVFVFCKPSWERKYGHIFVSFSIGLVLALVLKQVVNRNKERLQASNVAWVKNFLWIATPSMAFLGTISHFYEMTLNFPSFLNCATFLDEELTPYAVAKYVTFTAHVFFVVRAFILWTVTRYVEVIATVLNVALLVQDIIGGCLRAAEEWETNDYYHPDTEGSITPMKSSWSYAYWTIITISTVGFGDLTPSTIKGQFVILVTIAIFVAWFNSLAHNLQEDLEEQVPFHRHKSKSCLLIGGRNEDQLSNFKDYGKNKDITGHRLESVFVHVTPSDTGVSGIVRNLGMKPIESPTKEEVIISNACPGKPGDTVFFLQDPFLDPDESDLHTLDLIRLLKGKASDAVLYVEMAKYKHQKLIREISNWNNAAGDTCISYEYMAAHILALSVNTRLTPFFIGHGFEKLFTGRIERHHEKFTKAVHHEYTQSGNLLLGAITDDGEILINPIKTQSTWSHILLESEQEHMYLPTEDVQSQHIYSKNSTKSKEKAMIQPITISQISVKNGVSDALNQALECHGFTLTSYDAVAYIQVSKIHKDDAADNTWEFLDAMQDIGEVPLVSTLEHTHDICHGGIDNCKCGIYNISKLITKLLVLAHKERSKYKFWMKLIEGNYLEAAEIKQACVYRDLFAHLVNSQKIPIAVEVTGEGGRQVPVVHPPPFLKLQQGDIVLYVKKLSTDVRE</sequence>
<evidence type="ECO:0000256" key="4">
    <source>
        <dbReference type="ARBA" id="ARBA00022692"/>
    </source>
</evidence>
<keyword evidence="4 11" id="KW-0812">Transmembrane</keyword>
<dbReference type="GO" id="GO:0005267">
    <property type="term" value="F:potassium channel activity"/>
    <property type="evidence" value="ECO:0007669"/>
    <property type="project" value="UniProtKB-KW"/>
</dbReference>
<evidence type="ECO:0000256" key="8">
    <source>
        <dbReference type="ARBA" id="ARBA00023065"/>
    </source>
</evidence>